<dbReference type="Pfam" id="PF03184">
    <property type="entry name" value="DDE_1"/>
    <property type="match status" value="1"/>
</dbReference>
<dbReference type="Proteomes" id="UP001159363">
    <property type="component" value="Chromosome 9"/>
</dbReference>
<dbReference type="EMBL" id="JARBHB010000010">
    <property type="protein sequence ID" value="KAJ8873882.1"/>
    <property type="molecule type" value="Genomic_DNA"/>
</dbReference>
<evidence type="ECO:0000313" key="3">
    <source>
        <dbReference type="Proteomes" id="UP001159363"/>
    </source>
</evidence>
<reference evidence="2 3" key="1">
    <citation type="submission" date="2023-02" db="EMBL/GenBank/DDBJ databases">
        <title>LHISI_Scaffold_Assembly.</title>
        <authorList>
            <person name="Stuart O.P."/>
            <person name="Cleave R."/>
            <person name="Magrath M.J.L."/>
            <person name="Mikheyev A.S."/>
        </authorList>
    </citation>
    <scope>NUCLEOTIDE SEQUENCE [LARGE SCALE GENOMIC DNA]</scope>
    <source>
        <strain evidence="2">Daus_M_001</strain>
        <tissue evidence="2">Leg muscle</tissue>
    </source>
</reference>
<feature type="domain" description="DDE-1" evidence="1">
    <location>
        <begin position="74"/>
        <end position="105"/>
    </location>
</feature>
<protein>
    <recommendedName>
        <fullName evidence="1">DDE-1 domain-containing protein</fullName>
    </recommendedName>
</protein>
<dbReference type="InterPro" id="IPR004875">
    <property type="entry name" value="DDE_SF_endonuclease_dom"/>
</dbReference>
<comment type="caution">
    <text evidence="2">The sequence shown here is derived from an EMBL/GenBank/DDBJ whole genome shotgun (WGS) entry which is preliminary data.</text>
</comment>
<evidence type="ECO:0000259" key="1">
    <source>
        <dbReference type="Pfam" id="PF03184"/>
    </source>
</evidence>
<accession>A0ABQ9GPB5</accession>
<sequence length="108" mass="12439">MQVRSKGQPIRELENWSSRVKNCRLILKKLNILQSFKNMNDKESYKKKNNVYNTDKTVSKNEMSALGFKASKSCITAMVCGNVAGMHRLPLLIIGKYKNQHCFKEITK</sequence>
<organism evidence="2 3">
    <name type="scientific">Dryococelus australis</name>
    <dbReference type="NCBI Taxonomy" id="614101"/>
    <lineage>
        <taxon>Eukaryota</taxon>
        <taxon>Metazoa</taxon>
        <taxon>Ecdysozoa</taxon>
        <taxon>Arthropoda</taxon>
        <taxon>Hexapoda</taxon>
        <taxon>Insecta</taxon>
        <taxon>Pterygota</taxon>
        <taxon>Neoptera</taxon>
        <taxon>Polyneoptera</taxon>
        <taxon>Phasmatodea</taxon>
        <taxon>Verophasmatodea</taxon>
        <taxon>Anareolatae</taxon>
        <taxon>Phasmatidae</taxon>
        <taxon>Eurycanthinae</taxon>
        <taxon>Dryococelus</taxon>
    </lineage>
</organism>
<gene>
    <name evidence="2" type="ORF">PR048_024718</name>
</gene>
<keyword evidence="3" id="KW-1185">Reference proteome</keyword>
<name>A0ABQ9GPB5_9NEOP</name>
<proteinExistence type="predicted"/>
<evidence type="ECO:0000313" key="2">
    <source>
        <dbReference type="EMBL" id="KAJ8873882.1"/>
    </source>
</evidence>